<name>A0A8S1X0S1_9CILI</name>
<keyword evidence="2" id="KW-1185">Reference proteome</keyword>
<accession>A0A8S1X0S1</accession>
<dbReference type="AlphaFoldDB" id="A0A8S1X0S1"/>
<sequence length="108" mass="13318">MKSFNQKLMEVQVKDFKQIFTRSIYVIKSLQQYVIYLNNYQLGYLNATILNLYIQWRIFLKKKGMKKILNQNIRMNDIYWIFLNIHQEIIVIFQHSYSDQRSYFLDGY</sequence>
<comment type="caution">
    <text evidence="1">The sequence shown here is derived from an EMBL/GenBank/DDBJ whole genome shotgun (WGS) entry which is preliminary data.</text>
</comment>
<dbReference type="EMBL" id="CAJJDO010000107">
    <property type="protein sequence ID" value="CAD8194491.1"/>
    <property type="molecule type" value="Genomic_DNA"/>
</dbReference>
<evidence type="ECO:0000313" key="1">
    <source>
        <dbReference type="EMBL" id="CAD8194491.1"/>
    </source>
</evidence>
<proteinExistence type="predicted"/>
<reference evidence="1" key="1">
    <citation type="submission" date="2021-01" db="EMBL/GenBank/DDBJ databases">
        <authorList>
            <consortium name="Genoscope - CEA"/>
            <person name="William W."/>
        </authorList>
    </citation>
    <scope>NUCLEOTIDE SEQUENCE</scope>
</reference>
<protein>
    <submittedName>
        <fullName evidence="1">Uncharacterized protein</fullName>
    </submittedName>
</protein>
<dbReference type="Proteomes" id="UP000689195">
    <property type="component" value="Unassembled WGS sequence"/>
</dbReference>
<evidence type="ECO:0000313" key="2">
    <source>
        <dbReference type="Proteomes" id="UP000689195"/>
    </source>
</evidence>
<organism evidence="1 2">
    <name type="scientific">Paramecium pentaurelia</name>
    <dbReference type="NCBI Taxonomy" id="43138"/>
    <lineage>
        <taxon>Eukaryota</taxon>
        <taxon>Sar</taxon>
        <taxon>Alveolata</taxon>
        <taxon>Ciliophora</taxon>
        <taxon>Intramacronucleata</taxon>
        <taxon>Oligohymenophorea</taxon>
        <taxon>Peniculida</taxon>
        <taxon>Parameciidae</taxon>
        <taxon>Paramecium</taxon>
    </lineage>
</organism>
<gene>
    <name evidence="1" type="ORF">PPENT_87.1.T1070008</name>
</gene>